<protein>
    <submittedName>
        <fullName evidence="1">ATP-binding protein</fullName>
    </submittedName>
</protein>
<comment type="caution">
    <text evidence="1">The sequence shown here is derived from an EMBL/GenBank/DDBJ whole genome shotgun (WGS) entry which is preliminary data.</text>
</comment>
<dbReference type="Pfam" id="PF13671">
    <property type="entry name" value="AAA_33"/>
    <property type="match status" value="1"/>
</dbReference>
<keyword evidence="1" id="KW-0067">ATP-binding</keyword>
<proteinExistence type="predicted"/>
<keyword evidence="2" id="KW-1185">Reference proteome</keyword>
<gene>
    <name evidence="1" type="ORF">L2725_11415</name>
</gene>
<dbReference type="PANTHER" id="PTHR13308">
    <property type="entry name" value="NEDD4-BINDING PROTEIN 2-LIKE 1"/>
    <property type="match status" value="1"/>
</dbReference>
<dbReference type="EMBL" id="JAKIKT010000003">
    <property type="protein sequence ID" value="MCL2914377.1"/>
    <property type="molecule type" value="Genomic_DNA"/>
</dbReference>
<dbReference type="InterPro" id="IPR026302">
    <property type="entry name" value="NEDD4-bd_p2"/>
</dbReference>
<sequence length="141" mass="16224">MRGLPGSGKSHWVNEYLESLEPELAQRVRTQGYCSTDSFFYQGDNYVFNKQRLSEYHQRNLAAFIDGLAMGLPVVICDNTNLAQWEYLCYQKAAQAMGYTVRLVLIGDPENPEHQKLCAQRNKHNVGIEKIRAMARQFSEF</sequence>
<dbReference type="GO" id="GO:0005524">
    <property type="term" value="F:ATP binding"/>
    <property type="evidence" value="ECO:0007669"/>
    <property type="project" value="UniProtKB-KW"/>
</dbReference>
<dbReference type="RefSeq" id="WP_115138606.1">
    <property type="nucleotide sequence ID" value="NZ_JAKIKT010000003.1"/>
</dbReference>
<organism evidence="1 2">
    <name type="scientific">Shewanella corallii</name>
    <dbReference type="NCBI Taxonomy" id="560080"/>
    <lineage>
        <taxon>Bacteria</taxon>
        <taxon>Pseudomonadati</taxon>
        <taxon>Pseudomonadota</taxon>
        <taxon>Gammaproteobacteria</taxon>
        <taxon>Alteromonadales</taxon>
        <taxon>Shewanellaceae</taxon>
        <taxon>Shewanella</taxon>
    </lineage>
</organism>
<dbReference type="Proteomes" id="UP001202831">
    <property type="component" value="Unassembled WGS sequence"/>
</dbReference>
<dbReference type="Gene3D" id="3.40.50.300">
    <property type="entry name" value="P-loop containing nucleotide triphosphate hydrolases"/>
    <property type="match status" value="1"/>
</dbReference>
<dbReference type="PANTHER" id="PTHR13308:SF40">
    <property type="entry name" value="NEDD4-BINDING PROTEIN 2-LIKE 1"/>
    <property type="match status" value="1"/>
</dbReference>
<evidence type="ECO:0000313" key="1">
    <source>
        <dbReference type="EMBL" id="MCL2914377.1"/>
    </source>
</evidence>
<name>A0ABT0N965_9GAMM</name>
<dbReference type="InterPro" id="IPR027417">
    <property type="entry name" value="P-loop_NTPase"/>
</dbReference>
<accession>A0ABT0N965</accession>
<evidence type="ECO:0000313" key="2">
    <source>
        <dbReference type="Proteomes" id="UP001202831"/>
    </source>
</evidence>
<reference evidence="1 2" key="1">
    <citation type="submission" date="2022-01" db="EMBL/GenBank/DDBJ databases">
        <title>Whole genome-based taxonomy of the Shewanellaceae.</title>
        <authorList>
            <person name="Martin-Rodriguez A.J."/>
        </authorList>
    </citation>
    <scope>NUCLEOTIDE SEQUENCE [LARGE SCALE GENOMIC DNA]</scope>
    <source>
        <strain evidence="1 2">DSM 21332</strain>
    </source>
</reference>
<dbReference type="SUPFAM" id="SSF52540">
    <property type="entry name" value="P-loop containing nucleoside triphosphate hydrolases"/>
    <property type="match status" value="1"/>
</dbReference>
<keyword evidence="1" id="KW-0547">Nucleotide-binding</keyword>